<evidence type="ECO:0000256" key="3">
    <source>
        <dbReference type="ARBA" id="ARBA00022679"/>
    </source>
</evidence>
<dbReference type="FunFam" id="3.40.50.2000:FF:000051">
    <property type="entry name" value="Glycosyltransferase"/>
    <property type="match status" value="1"/>
</dbReference>
<dbReference type="GO" id="GO:0008194">
    <property type="term" value="F:UDP-glycosyltransferase activity"/>
    <property type="evidence" value="ECO:0007669"/>
    <property type="project" value="InterPro"/>
</dbReference>
<dbReference type="PANTHER" id="PTHR48046">
    <property type="entry name" value="UDP-GLYCOSYLTRANSFERASE 72E1"/>
    <property type="match status" value="1"/>
</dbReference>
<dbReference type="InterPro" id="IPR002213">
    <property type="entry name" value="UDP_glucos_trans"/>
</dbReference>
<evidence type="ECO:0000256" key="4">
    <source>
        <dbReference type="RuleBase" id="RU003718"/>
    </source>
</evidence>
<dbReference type="EC" id="2.4.1.-" evidence="5"/>
<dbReference type="EMBL" id="KN655068">
    <property type="protein sequence ID" value="KHN24740.1"/>
    <property type="molecule type" value="Genomic_DNA"/>
</dbReference>
<evidence type="ECO:0000313" key="8">
    <source>
        <dbReference type="Proteomes" id="UP000289340"/>
    </source>
</evidence>
<proteinExistence type="inferred from homology"/>
<evidence type="ECO:0000256" key="2">
    <source>
        <dbReference type="ARBA" id="ARBA00022676"/>
    </source>
</evidence>
<sequence>MELQKPTHVALLSSPGLGHLIPTIELGKRFVLNHNFKVTVLAVTSQTSRAETQILNSALTPSLCNVINIPSPDLTGLIHQNDRMLTRLCVMMRQALPTIKSILSEITPRPSALIVDIFGTEAIPIGRKLNIPNYVYVASQAWFLSLLVYSPILDEKIEGEYVDQKEALKIPGCNPVRPEDVVDQMLDRNDREYKEYLGVGKGIPQSDGILVNTWEELQRKDLEALREGGLLSEALNMNIPVYAVGPLVREPELETSSVTKSLLTWLDEQPSESVVYVSFGSGGTMSYEQMTELAWGLELSEWRFVWVVRAPMEGTADAAFFTTGSDGVDEVAKYLPEGFVSRTRKVGLLVPEWAQQVTILKHRSIGGFLSHCGWGSTLESVTNGIPLIAWPLYAEQRMNATLLAEELGLAVRTTVLPTKKVVRREEIARMVREVLQGDENVKSNDIRERVKEVQRSAVNALSEGGSSYVALSHVAKTIQG</sequence>
<dbReference type="Proteomes" id="UP000053555">
    <property type="component" value="Unassembled WGS sequence"/>
</dbReference>
<reference evidence="7 8" key="2">
    <citation type="submission" date="2018-09" db="EMBL/GenBank/DDBJ databases">
        <title>A high-quality reference genome of wild soybean provides a powerful tool to mine soybean genomes.</title>
        <authorList>
            <person name="Xie M."/>
            <person name="Chung C.Y.L."/>
            <person name="Li M.-W."/>
            <person name="Wong F.-L."/>
            <person name="Chan T.-F."/>
            <person name="Lam H.-M."/>
        </authorList>
    </citation>
    <scope>NUCLEOTIDE SEQUENCE [LARGE SCALE GENOMIC DNA]</scope>
    <source>
        <strain evidence="8">cv. W05</strain>
        <tissue evidence="7">Hypocotyl of etiolated seedlings</tissue>
    </source>
</reference>
<keyword evidence="3 4" id="KW-0808">Transferase</keyword>
<evidence type="ECO:0000313" key="6">
    <source>
        <dbReference type="EMBL" id="KHN24740.1"/>
    </source>
</evidence>
<organism evidence="6">
    <name type="scientific">Glycine soja</name>
    <name type="common">Wild soybean</name>
    <dbReference type="NCBI Taxonomy" id="3848"/>
    <lineage>
        <taxon>Eukaryota</taxon>
        <taxon>Viridiplantae</taxon>
        <taxon>Streptophyta</taxon>
        <taxon>Embryophyta</taxon>
        <taxon>Tracheophyta</taxon>
        <taxon>Spermatophyta</taxon>
        <taxon>Magnoliopsida</taxon>
        <taxon>eudicotyledons</taxon>
        <taxon>Gunneridae</taxon>
        <taxon>Pentapetalae</taxon>
        <taxon>rosids</taxon>
        <taxon>fabids</taxon>
        <taxon>Fabales</taxon>
        <taxon>Fabaceae</taxon>
        <taxon>Papilionoideae</taxon>
        <taxon>50 kb inversion clade</taxon>
        <taxon>NPAAA clade</taxon>
        <taxon>indigoferoid/millettioid clade</taxon>
        <taxon>Phaseoleae</taxon>
        <taxon>Glycine</taxon>
        <taxon>Glycine subgen. Soja</taxon>
    </lineage>
</organism>
<keyword evidence="2 4" id="KW-0328">Glycosyltransferase</keyword>
<evidence type="ECO:0000256" key="5">
    <source>
        <dbReference type="RuleBase" id="RU362057"/>
    </source>
</evidence>
<gene>
    <name evidence="7" type="ORF">D0Y65_015594</name>
    <name evidence="6" type="ORF">glysoja_046328</name>
</gene>
<dbReference type="FunFam" id="3.40.50.2000:FF:000054">
    <property type="entry name" value="Glycosyltransferase"/>
    <property type="match status" value="1"/>
</dbReference>
<comment type="similarity">
    <text evidence="1 4">Belongs to the UDP-glycosyltransferase family.</text>
</comment>
<dbReference type="CDD" id="cd03784">
    <property type="entry name" value="GT1_Gtf-like"/>
    <property type="match status" value="1"/>
</dbReference>
<evidence type="ECO:0000256" key="1">
    <source>
        <dbReference type="ARBA" id="ARBA00009995"/>
    </source>
</evidence>
<evidence type="ECO:0000313" key="7">
    <source>
        <dbReference type="EMBL" id="RZC08947.1"/>
    </source>
</evidence>
<dbReference type="SUPFAM" id="SSF53756">
    <property type="entry name" value="UDP-Glycosyltransferase/glycogen phosphorylase"/>
    <property type="match status" value="1"/>
</dbReference>
<dbReference type="AlphaFoldDB" id="A0A0B2QTI1"/>
<dbReference type="InterPro" id="IPR035595">
    <property type="entry name" value="UDP_glycos_trans_CS"/>
</dbReference>
<dbReference type="Gene3D" id="3.40.50.2000">
    <property type="entry name" value="Glycogen Phosphorylase B"/>
    <property type="match status" value="2"/>
</dbReference>
<protein>
    <recommendedName>
        <fullName evidence="5">Glycosyltransferase</fullName>
        <ecNumber evidence="5">2.4.1.-</ecNumber>
    </recommendedName>
</protein>
<dbReference type="PANTHER" id="PTHR48046:SF1">
    <property type="entry name" value="GLYCOSYLTRANSFERASE-RELATED"/>
    <property type="match status" value="1"/>
</dbReference>
<keyword evidence="8" id="KW-1185">Reference proteome</keyword>
<name>A0A0B2QTI1_GLYSO</name>
<dbReference type="Proteomes" id="UP000289340">
    <property type="component" value="Chromosome 6"/>
</dbReference>
<reference evidence="6" key="1">
    <citation type="submission" date="2014-07" db="EMBL/GenBank/DDBJ databases">
        <title>Identification of a novel salt tolerance gene in wild soybean by whole-genome sequencing.</title>
        <authorList>
            <person name="Lam H.-M."/>
            <person name="Qi X."/>
            <person name="Li M.-W."/>
            <person name="Liu X."/>
            <person name="Xie M."/>
            <person name="Ni M."/>
            <person name="Xu X."/>
        </authorList>
    </citation>
    <scope>NUCLEOTIDE SEQUENCE [LARGE SCALE GENOMIC DNA]</scope>
    <source>
        <tissue evidence="6">Root</tissue>
    </source>
</reference>
<dbReference type="EMBL" id="QZWG01000006">
    <property type="protein sequence ID" value="RZC08947.1"/>
    <property type="molecule type" value="Genomic_DNA"/>
</dbReference>
<dbReference type="Gramene" id="XM_028381887.1">
    <property type="protein sequence ID" value="XP_028237688.1"/>
    <property type="gene ID" value="LOC114416852"/>
</dbReference>
<dbReference type="Pfam" id="PF00201">
    <property type="entry name" value="UDPGT"/>
    <property type="match status" value="1"/>
</dbReference>
<accession>A0A0B2QTI1</accession>
<dbReference type="PROSITE" id="PS00375">
    <property type="entry name" value="UDPGT"/>
    <property type="match status" value="1"/>
</dbReference>